<reference evidence="4" key="1">
    <citation type="submission" date="2023-07" db="EMBL/GenBank/DDBJ databases">
        <title>Genome content predicts the carbon catabolic preferences of heterotrophic bacteria.</title>
        <authorList>
            <person name="Gralka M."/>
        </authorList>
    </citation>
    <scope>NUCLEOTIDE SEQUENCE</scope>
    <source>
        <strain evidence="4">I3M17_2</strain>
    </source>
</reference>
<protein>
    <submittedName>
        <fullName evidence="4">General secretion pathway protein GspB</fullName>
    </submittedName>
</protein>
<evidence type="ECO:0000259" key="3">
    <source>
        <dbReference type="Pfam" id="PF16537"/>
    </source>
</evidence>
<dbReference type="InterPro" id="IPR032389">
    <property type="entry name" value="GspB_C"/>
</dbReference>
<keyword evidence="2" id="KW-1133">Transmembrane helix</keyword>
<evidence type="ECO:0000256" key="1">
    <source>
        <dbReference type="SAM" id="MobiDB-lite"/>
    </source>
</evidence>
<evidence type="ECO:0000256" key="2">
    <source>
        <dbReference type="SAM" id="Phobius"/>
    </source>
</evidence>
<keyword evidence="2" id="KW-0472">Membrane</keyword>
<feature type="transmembrane region" description="Helical" evidence="2">
    <location>
        <begin position="42"/>
        <end position="62"/>
    </location>
</feature>
<feature type="region of interest" description="Disordered" evidence="1">
    <location>
        <begin position="149"/>
        <end position="176"/>
    </location>
</feature>
<keyword evidence="2" id="KW-0812">Transmembrane</keyword>
<name>A0AAW7X5C2_9GAMM</name>
<evidence type="ECO:0000313" key="5">
    <source>
        <dbReference type="Proteomes" id="UP001169760"/>
    </source>
</evidence>
<dbReference type="Proteomes" id="UP001169760">
    <property type="component" value="Unassembled WGS sequence"/>
</dbReference>
<organism evidence="4 5">
    <name type="scientific">Saccharophagus degradans</name>
    <dbReference type="NCBI Taxonomy" id="86304"/>
    <lineage>
        <taxon>Bacteria</taxon>
        <taxon>Pseudomonadati</taxon>
        <taxon>Pseudomonadota</taxon>
        <taxon>Gammaproteobacteria</taxon>
        <taxon>Cellvibrionales</taxon>
        <taxon>Cellvibrionaceae</taxon>
        <taxon>Saccharophagus</taxon>
    </lineage>
</organism>
<dbReference type="EMBL" id="JAUOPB010000007">
    <property type="protein sequence ID" value="MDO6422853.1"/>
    <property type="molecule type" value="Genomic_DNA"/>
</dbReference>
<dbReference type="GO" id="GO:0015627">
    <property type="term" value="C:type II protein secretion system complex"/>
    <property type="evidence" value="ECO:0007669"/>
    <property type="project" value="InterPro"/>
</dbReference>
<dbReference type="RefSeq" id="WP_280945815.1">
    <property type="nucleotide sequence ID" value="NZ_CP123764.1"/>
</dbReference>
<feature type="domain" description="Type II secretion system protein GspB C-terminal" evidence="3">
    <location>
        <begin position="206"/>
        <end position="264"/>
    </location>
</feature>
<dbReference type="Pfam" id="PF16537">
    <property type="entry name" value="T2SSB"/>
    <property type="match status" value="1"/>
</dbReference>
<dbReference type="AlphaFoldDB" id="A0AAW7X5C2"/>
<comment type="caution">
    <text evidence="4">The sequence shown here is derived from an EMBL/GenBank/DDBJ whole genome shotgun (WGS) entry which is preliminary data.</text>
</comment>
<feature type="compositionally biased region" description="Basic and acidic residues" evidence="1">
    <location>
        <begin position="158"/>
        <end position="167"/>
    </location>
</feature>
<sequence>MSLILDALKKADEDRPETANTVMVQPELPVSFPSPEKNTSPYIWVGAVAGCIVLAIILFLIMGDDKQTPTANYQQPSNAIAEPATSVIEQANPIQQATKPEPVIAVDPTAIDALYEEKPASLKKSEIDSLYGQAENEVRVETKTVATKAQPKQVTTKPKAEIAKESQEPVAQTTQAPKTAQEYLTLADYPGVKNIRDLPANIQLSIPTLMYTDHIYAESALDIIMLNRMPLRNNDISPEGVRVERIVEDGAILVYKGYRFKIFALNSWVNL</sequence>
<gene>
    <name evidence="4" type="ORF">Q4521_10235</name>
</gene>
<evidence type="ECO:0000313" key="4">
    <source>
        <dbReference type="EMBL" id="MDO6422853.1"/>
    </source>
</evidence>
<proteinExistence type="predicted"/>
<accession>A0AAW7X5C2</accession>